<sequence>MISRTPITDDLALFEEHKALSEHFSPAHLGVQVLDSSKHIMNTVMCLAEDIVAKTWYQDTDSMHIDYDAVSRLEDAFRQKYNKELIGKQMGQFHVDFDLKRSEGNIYAKESIFLDVKASHQSFLKMIPTTNIWNSITVRN</sequence>
<dbReference type="Proteomes" id="UP000054928">
    <property type="component" value="Unassembled WGS sequence"/>
</dbReference>
<accession>A0A0P1ASV6</accession>
<proteinExistence type="predicted"/>
<dbReference type="EMBL" id="CCYD01001204">
    <property type="protein sequence ID" value="CEG44380.1"/>
    <property type="molecule type" value="Genomic_DNA"/>
</dbReference>
<organism evidence="1 2">
    <name type="scientific">Plasmopara halstedii</name>
    <name type="common">Downy mildew of sunflower</name>
    <dbReference type="NCBI Taxonomy" id="4781"/>
    <lineage>
        <taxon>Eukaryota</taxon>
        <taxon>Sar</taxon>
        <taxon>Stramenopiles</taxon>
        <taxon>Oomycota</taxon>
        <taxon>Peronosporomycetes</taxon>
        <taxon>Peronosporales</taxon>
        <taxon>Peronosporaceae</taxon>
        <taxon>Plasmopara</taxon>
    </lineage>
</organism>
<name>A0A0P1ASV6_PLAHL</name>
<dbReference type="GeneID" id="36395803"/>
<reference evidence="2" key="1">
    <citation type="submission" date="2014-09" db="EMBL/GenBank/DDBJ databases">
        <authorList>
            <person name="Sharma Rahul"/>
            <person name="Thines Marco"/>
        </authorList>
    </citation>
    <scope>NUCLEOTIDE SEQUENCE [LARGE SCALE GENOMIC DNA]</scope>
</reference>
<protein>
    <submittedName>
        <fullName evidence="1">Dna partial</fullName>
    </submittedName>
</protein>
<dbReference type="RefSeq" id="XP_024580749.1">
    <property type="nucleotide sequence ID" value="XM_024730476.1"/>
</dbReference>
<evidence type="ECO:0000313" key="1">
    <source>
        <dbReference type="EMBL" id="CEG44380.1"/>
    </source>
</evidence>
<keyword evidence="2" id="KW-1185">Reference proteome</keyword>
<dbReference type="OrthoDB" id="152318at2759"/>
<dbReference type="PANTHER" id="PTHR48144:SF2">
    <property type="entry name" value="DNA-DIRECTED DNA POLYMERASE"/>
    <property type="match status" value="1"/>
</dbReference>
<dbReference type="InterPro" id="IPR043502">
    <property type="entry name" value="DNA/RNA_pol_sf"/>
</dbReference>
<dbReference type="AlphaFoldDB" id="A0A0P1ASV6"/>
<dbReference type="OMA" id="TNIWNSI"/>
<evidence type="ECO:0000313" key="2">
    <source>
        <dbReference type="Proteomes" id="UP000054928"/>
    </source>
</evidence>
<dbReference type="SUPFAM" id="SSF56672">
    <property type="entry name" value="DNA/RNA polymerases"/>
    <property type="match status" value="1"/>
</dbReference>
<dbReference type="PANTHER" id="PTHR48144">
    <property type="entry name" value="DNA-DIRECTED DNA POLYMERASE"/>
    <property type="match status" value="1"/>
</dbReference>